<sequence length="82" mass="9344">MKFVCIILKMCWSISKAMLTKPGKLFGRSKVIADLQGFGSSRYSMQSVKLWDSNCFMLLPGLCKQQVTTLLTLLWSSKYLML</sequence>
<keyword evidence="3" id="KW-1185">Reference proteome</keyword>
<comment type="caution">
    <text evidence="2">The sequence shown here is derived from an EMBL/GenBank/DDBJ whole genome shotgun (WGS) entry which is preliminary data.</text>
</comment>
<evidence type="ECO:0000313" key="2">
    <source>
        <dbReference type="EMBL" id="KAK2141276.1"/>
    </source>
</evidence>
<proteinExistence type="predicted"/>
<keyword evidence="1" id="KW-0732">Signal</keyword>
<reference evidence="2" key="1">
    <citation type="journal article" date="2023" name="Mol. Biol. Evol.">
        <title>Third-Generation Sequencing Reveals the Adaptive Role of the Epigenome in Three Deep-Sea Polychaetes.</title>
        <authorList>
            <person name="Perez M."/>
            <person name="Aroh O."/>
            <person name="Sun Y."/>
            <person name="Lan Y."/>
            <person name="Juniper S.K."/>
            <person name="Young C.R."/>
            <person name="Angers B."/>
            <person name="Qian P.Y."/>
        </authorList>
    </citation>
    <scope>NUCLEOTIDE SEQUENCE</scope>
    <source>
        <strain evidence="2">R07B-5</strain>
    </source>
</reference>
<evidence type="ECO:0000256" key="1">
    <source>
        <dbReference type="SAM" id="SignalP"/>
    </source>
</evidence>
<dbReference type="Proteomes" id="UP001209878">
    <property type="component" value="Unassembled WGS sequence"/>
</dbReference>
<gene>
    <name evidence="2" type="ORF">NP493_5326g00009</name>
</gene>
<protein>
    <submittedName>
        <fullName evidence="2">Uncharacterized protein</fullName>
    </submittedName>
</protein>
<evidence type="ECO:0000313" key="3">
    <source>
        <dbReference type="Proteomes" id="UP001209878"/>
    </source>
</evidence>
<feature type="signal peptide" evidence="1">
    <location>
        <begin position="1"/>
        <end position="17"/>
    </location>
</feature>
<feature type="chain" id="PRO_5042026269" evidence="1">
    <location>
        <begin position="18"/>
        <end position="82"/>
    </location>
</feature>
<name>A0AAD9IVD3_RIDPI</name>
<dbReference type="AlphaFoldDB" id="A0AAD9IVD3"/>
<accession>A0AAD9IVD3</accession>
<dbReference type="EMBL" id="JAODUO010005311">
    <property type="protein sequence ID" value="KAK2141276.1"/>
    <property type="molecule type" value="Genomic_DNA"/>
</dbReference>
<organism evidence="2 3">
    <name type="scientific">Ridgeia piscesae</name>
    <name type="common">Tubeworm</name>
    <dbReference type="NCBI Taxonomy" id="27915"/>
    <lineage>
        <taxon>Eukaryota</taxon>
        <taxon>Metazoa</taxon>
        <taxon>Spiralia</taxon>
        <taxon>Lophotrochozoa</taxon>
        <taxon>Annelida</taxon>
        <taxon>Polychaeta</taxon>
        <taxon>Sedentaria</taxon>
        <taxon>Canalipalpata</taxon>
        <taxon>Sabellida</taxon>
        <taxon>Siboglinidae</taxon>
        <taxon>Ridgeia</taxon>
    </lineage>
</organism>